<organism evidence="7 8">
    <name type="scientific">Metabacillus litoralis</name>
    <dbReference type="NCBI Taxonomy" id="152268"/>
    <lineage>
        <taxon>Bacteria</taxon>
        <taxon>Bacillati</taxon>
        <taxon>Bacillota</taxon>
        <taxon>Bacilli</taxon>
        <taxon>Bacillales</taxon>
        <taxon>Bacillaceae</taxon>
        <taxon>Metabacillus</taxon>
    </lineage>
</organism>
<dbReference type="PRINTS" id="PR00455">
    <property type="entry name" value="HTHTETR"/>
</dbReference>
<dbReference type="InterPro" id="IPR036271">
    <property type="entry name" value="Tet_transcr_reg_TetR-rel_C_sf"/>
</dbReference>
<keyword evidence="3" id="KW-0804">Transcription</keyword>
<evidence type="ECO:0000256" key="4">
    <source>
        <dbReference type="PROSITE-ProRule" id="PRU00335"/>
    </source>
</evidence>
<evidence type="ECO:0000313" key="7">
    <source>
        <dbReference type="EMBL" id="OAS82591.1"/>
    </source>
</evidence>
<name>A0A179SMA1_9BACI</name>
<dbReference type="Gene3D" id="1.10.357.10">
    <property type="entry name" value="Tetracycline Repressor, domain 2"/>
    <property type="match status" value="1"/>
</dbReference>
<keyword evidence="1" id="KW-0805">Transcription regulation</keyword>
<dbReference type="GO" id="GO:0000976">
    <property type="term" value="F:transcription cis-regulatory region binding"/>
    <property type="evidence" value="ECO:0007669"/>
    <property type="project" value="TreeGrafter"/>
</dbReference>
<dbReference type="InterPro" id="IPR009057">
    <property type="entry name" value="Homeodomain-like_sf"/>
</dbReference>
<dbReference type="SUPFAM" id="SSF48498">
    <property type="entry name" value="Tetracyclin repressor-like, C-terminal domain"/>
    <property type="match status" value="1"/>
</dbReference>
<dbReference type="RefSeq" id="WP_066340240.1">
    <property type="nucleotide sequence ID" value="NZ_LWSG01000045.1"/>
</dbReference>
<proteinExistence type="predicted"/>
<evidence type="ECO:0000256" key="1">
    <source>
        <dbReference type="ARBA" id="ARBA00023015"/>
    </source>
</evidence>
<dbReference type="Proteomes" id="UP000078534">
    <property type="component" value="Unassembled WGS sequence"/>
</dbReference>
<protein>
    <submittedName>
        <fullName evidence="7">AcrR family transcriptional regulator</fullName>
    </submittedName>
</protein>
<evidence type="ECO:0000256" key="5">
    <source>
        <dbReference type="SAM" id="MobiDB-lite"/>
    </source>
</evidence>
<feature type="region of interest" description="Disordered" evidence="5">
    <location>
        <begin position="1"/>
        <end position="25"/>
    </location>
</feature>
<dbReference type="InterPro" id="IPR001647">
    <property type="entry name" value="HTH_TetR"/>
</dbReference>
<dbReference type="InterPro" id="IPR050109">
    <property type="entry name" value="HTH-type_TetR-like_transc_reg"/>
</dbReference>
<dbReference type="EMBL" id="LWSG01000045">
    <property type="protein sequence ID" value="OAS82591.1"/>
    <property type="molecule type" value="Genomic_DNA"/>
</dbReference>
<dbReference type="PROSITE" id="PS50977">
    <property type="entry name" value="HTH_TETR_2"/>
    <property type="match status" value="1"/>
</dbReference>
<keyword evidence="8" id="KW-1185">Reference proteome</keyword>
<dbReference type="PANTHER" id="PTHR30055:SF234">
    <property type="entry name" value="HTH-TYPE TRANSCRIPTIONAL REGULATOR BETI"/>
    <property type="match status" value="1"/>
</dbReference>
<evidence type="ECO:0000256" key="3">
    <source>
        <dbReference type="ARBA" id="ARBA00023163"/>
    </source>
</evidence>
<evidence type="ECO:0000259" key="6">
    <source>
        <dbReference type="PROSITE" id="PS50977"/>
    </source>
</evidence>
<feature type="DNA-binding region" description="H-T-H motif" evidence="4">
    <location>
        <begin position="46"/>
        <end position="65"/>
    </location>
</feature>
<dbReference type="Pfam" id="PF00440">
    <property type="entry name" value="TetR_N"/>
    <property type="match status" value="1"/>
</dbReference>
<evidence type="ECO:0000256" key="2">
    <source>
        <dbReference type="ARBA" id="ARBA00023125"/>
    </source>
</evidence>
<evidence type="ECO:0000313" key="8">
    <source>
        <dbReference type="Proteomes" id="UP000078534"/>
    </source>
</evidence>
<dbReference type="PANTHER" id="PTHR30055">
    <property type="entry name" value="HTH-TYPE TRANSCRIPTIONAL REGULATOR RUTR"/>
    <property type="match status" value="1"/>
</dbReference>
<accession>A0A179SMA1</accession>
<keyword evidence="2 4" id="KW-0238">DNA-binding</keyword>
<sequence>MSEHEDEQLVGEYPSLPKQKRSQQKRDALLESGRALFIEKGYEQTNAKEIASHAGVATGTFYRYFTDKRQLMMSLLEDQLEKLLPPEPNWTNVDPESFFATLLEQHYKRLNRLGLHRVLPELLLKDPQLAEVVAEARKKIHARILVSLKNAREQGIVWADLDLDTVSWSIMVLSDKIPEKLTECGNQADYSKLAKVICRLVFPPDVLKQLKLNKK</sequence>
<dbReference type="GO" id="GO:0003700">
    <property type="term" value="F:DNA-binding transcription factor activity"/>
    <property type="evidence" value="ECO:0007669"/>
    <property type="project" value="TreeGrafter"/>
</dbReference>
<dbReference type="SUPFAM" id="SSF46689">
    <property type="entry name" value="Homeodomain-like"/>
    <property type="match status" value="1"/>
</dbReference>
<comment type="caution">
    <text evidence="7">The sequence shown here is derived from an EMBL/GenBank/DDBJ whole genome shotgun (WGS) entry which is preliminary data.</text>
</comment>
<reference evidence="8" key="1">
    <citation type="submission" date="2016-04" db="EMBL/GenBank/DDBJ databases">
        <authorList>
            <person name="Lyu Z."/>
            <person name="Lyu W."/>
        </authorList>
    </citation>
    <scope>NUCLEOTIDE SEQUENCE [LARGE SCALE GENOMIC DNA]</scope>
    <source>
        <strain evidence="8">C44</strain>
    </source>
</reference>
<dbReference type="OrthoDB" id="9812484at2"/>
<feature type="domain" description="HTH tetR-type" evidence="6">
    <location>
        <begin position="23"/>
        <end position="83"/>
    </location>
</feature>
<dbReference type="AlphaFoldDB" id="A0A179SMA1"/>
<gene>
    <name evidence="7" type="ORF">A6K24_13200</name>
</gene>
<dbReference type="STRING" id="152268.A6K24_13200"/>